<dbReference type="EMBL" id="CP033219">
    <property type="protein sequence ID" value="AZV79832.1"/>
    <property type="molecule type" value="Genomic_DNA"/>
</dbReference>
<dbReference type="CDD" id="cd01836">
    <property type="entry name" value="FeeA_FeeB_like"/>
    <property type="match status" value="1"/>
</dbReference>
<protein>
    <submittedName>
        <fullName evidence="2">SGNH/GDSL hydrolase family protein</fullName>
    </submittedName>
</protein>
<keyword evidence="3" id="KW-1185">Reference proteome</keyword>
<keyword evidence="2" id="KW-0378">Hydrolase</keyword>
<dbReference type="Pfam" id="PF13472">
    <property type="entry name" value="Lipase_GDSL_2"/>
    <property type="match status" value="1"/>
</dbReference>
<dbReference type="InterPro" id="IPR013830">
    <property type="entry name" value="SGNH_hydro"/>
</dbReference>
<dbReference type="Gene3D" id="3.40.50.1110">
    <property type="entry name" value="SGNH hydrolase"/>
    <property type="match status" value="1"/>
</dbReference>
<evidence type="ECO:0000259" key="1">
    <source>
        <dbReference type="Pfam" id="PF13472"/>
    </source>
</evidence>
<dbReference type="GO" id="GO:0016788">
    <property type="term" value="F:hydrolase activity, acting on ester bonds"/>
    <property type="evidence" value="ECO:0007669"/>
    <property type="project" value="UniProtKB-ARBA"/>
</dbReference>
<name>A0A3T0N7A0_9RHOB</name>
<dbReference type="Proteomes" id="UP000283063">
    <property type="component" value="Chromosome"/>
</dbReference>
<gene>
    <name evidence="2" type="ORF">EBB79_19420</name>
</gene>
<dbReference type="SUPFAM" id="SSF52266">
    <property type="entry name" value="SGNH hydrolase"/>
    <property type="match status" value="1"/>
</dbReference>
<evidence type="ECO:0000313" key="3">
    <source>
        <dbReference type="Proteomes" id="UP000283063"/>
    </source>
</evidence>
<dbReference type="KEGG" id="sedi:EBB79_19420"/>
<organism evidence="2 3">
    <name type="scientific">Parasedimentitalea marina</name>
    <dbReference type="NCBI Taxonomy" id="2483033"/>
    <lineage>
        <taxon>Bacteria</taxon>
        <taxon>Pseudomonadati</taxon>
        <taxon>Pseudomonadota</taxon>
        <taxon>Alphaproteobacteria</taxon>
        <taxon>Rhodobacterales</taxon>
        <taxon>Paracoccaceae</taxon>
        <taxon>Parasedimentitalea</taxon>
    </lineage>
</organism>
<sequence>MIAADQILRIPLIPVLAVQARRVRQTALLLPEPEGARTGSAGSGSSLRLLIVGDSSAAGVGAQTQSEALSGQLVHHLSQRYSVSWRLEACTGHATQDSIDRLMAIPPQLFDIAVIALGVNDVTQATTKAQFRRQQALLWALLQTRFGIQQILSSGVPQMQYLPLLPQPLAWVVGKQAARLDRVLEELAANTAMASHIPMRFSQDPSLAASDGFHPSPAAYTLWATTLADHIP</sequence>
<evidence type="ECO:0000313" key="2">
    <source>
        <dbReference type="EMBL" id="AZV79832.1"/>
    </source>
</evidence>
<reference evidence="2 3" key="1">
    <citation type="submission" date="2018-10" db="EMBL/GenBank/DDBJ databases">
        <title>Parasedimentitalea marina sp. nov., a psychrophilic bacterium isolated from deep seawater of the New Britain Trench.</title>
        <authorList>
            <person name="Cao J."/>
        </authorList>
    </citation>
    <scope>NUCLEOTIDE SEQUENCE [LARGE SCALE GENOMIC DNA]</scope>
    <source>
        <strain evidence="2 3">W43</strain>
    </source>
</reference>
<feature type="domain" description="SGNH hydrolase-type esterase" evidence="1">
    <location>
        <begin position="52"/>
        <end position="221"/>
    </location>
</feature>
<dbReference type="OrthoDB" id="9804395at2"/>
<accession>A0A3T0N7A0</accession>
<proteinExistence type="predicted"/>
<dbReference type="AlphaFoldDB" id="A0A3T0N7A0"/>
<dbReference type="InterPro" id="IPR036514">
    <property type="entry name" value="SGNH_hydro_sf"/>
</dbReference>